<dbReference type="InterPro" id="IPR036188">
    <property type="entry name" value="FAD/NAD-bd_sf"/>
</dbReference>
<evidence type="ECO:0000256" key="2">
    <source>
        <dbReference type="PIRSR" id="PIRSR011396-2"/>
    </source>
</evidence>
<protein>
    <submittedName>
        <fullName evidence="3">Tryptophan halogenase</fullName>
    </submittedName>
</protein>
<dbReference type="EMBL" id="CP001707">
    <property type="protein sequence ID" value="ACV26522.1"/>
    <property type="molecule type" value="Genomic_DNA"/>
</dbReference>
<feature type="binding site" evidence="2">
    <location>
        <position position="346"/>
    </location>
    <ligand>
        <name>L-tryptophan</name>
        <dbReference type="ChEBI" id="CHEBI:57912"/>
    </ligand>
</feature>
<accession>C7RB80</accession>
<proteinExistence type="predicted"/>
<dbReference type="KEGG" id="kko:Kkor_1103"/>
<dbReference type="SUPFAM" id="SSF51905">
    <property type="entry name" value="FAD/NAD(P)-binding domain"/>
    <property type="match status" value="1"/>
</dbReference>
<dbReference type="HOGENOM" id="CLU_022247_0_0_6"/>
<dbReference type="GO" id="GO:0004497">
    <property type="term" value="F:monooxygenase activity"/>
    <property type="evidence" value="ECO:0007669"/>
    <property type="project" value="InterPro"/>
</dbReference>
<dbReference type="eggNOG" id="COG0644">
    <property type="taxonomic scope" value="Bacteria"/>
</dbReference>
<feature type="binding site" evidence="2">
    <location>
        <position position="185"/>
    </location>
    <ligand>
        <name>FAD</name>
        <dbReference type="ChEBI" id="CHEBI:57692"/>
    </ligand>
</feature>
<dbReference type="InterPro" id="IPR033856">
    <property type="entry name" value="Trp_halogen"/>
</dbReference>
<dbReference type="Pfam" id="PF04820">
    <property type="entry name" value="Trp_halogenase"/>
    <property type="match status" value="1"/>
</dbReference>
<evidence type="ECO:0000313" key="4">
    <source>
        <dbReference type="Proteomes" id="UP000001231"/>
    </source>
</evidence>
<reference evidence="3 4" key="1">
    <citation type="journal article" date="2009" name="Stand. Genomic Sci.">
        <title>Complete genome sequence of Kangiella koreensis type strain (SW-125).</title>
        <authorList>
            <person name="Han C."/>
            <person name="Sikorski J."/>
            <person name="Lapidus A."/>
            <person name="Nolan M."/>
            <person name="Glavina Del Rio T."/>
            <person name="Tice H."/>
            <person name="Cheng J.F."/>
            <person name="Lucas S."/>
            <person name="Chen F."/>
            <person name="Copeland A."/>
            <person name="Ivanova N."/>
            <person name="Mavromatis K."/>
            <person name="Ovchinnikova G."/>
            <person name="Pati A."/>
            <person name="Bruce D."/>
            <person name="Goodwin L."/>
            <person name="Pitluck S."/>
            <person name="Chen A."/>
            <person name="Palaniappan K."/>
            <person name="Land M."/>
            <person name="Hauser L."/>
            <person name="Chang Y.J."/>
            <person name="Jeffries C.D."/>
            <person name="Chain P."/>
            <person name="Saunders E."/>
            <person name="Brettin T."/>
            <person name="Goker M."/>
            <person name="Tindall B.J."/>
            <person name="Bristow J."/>
            <person name="Eisen J.A."/>
            <person name="Markowitz V."/>
            <person name="Hugenholtz P."/>
            <person name="Kyrpides N.C."/>
            <person name="Klenk H.P."/>
            <person name="Detter J.C."/>
        </authorList>
    </citation>
    <scope>NUCLEOTIDE SEQUENCE [LARGE SCALE GENOMIC DNA]</scope>
    <source>
        <strain evidence="4">DSM 16069 / KCTC 12182 / SW-125</strain>
    </source>
</reference>
<dbReference type="OrthoDB" id="5751025at2"/>
<dbReference type="PANTHER" id="PTHR43747">
    <property type="entry name" value="FAD-BINDING PROTEIN"/>
    <property type="match status" value="1"/>
</dbReference>
<organism evidence="3 4">
    <name type="scientific">Kangiella koreensis (strain DSM 16069 / JCM 12317 / KCTC 12182 / SW-125)</name>
    <dbReference type="NCBI Taxonomy" id="523791"/>
    <lineage>
        <taxon>Bacteria</taxon>
        <taxon>Pseudomonadati</taxon>
        <taxon>Pseudomonadota</taxon>
        <taxon>Gammaproteobacteria</taxon>
        <taxon>Kangiellales</taxon>
        <taxon>Kangiellaceae</taxon>
        <taxon>Kangiella</taxon>
    </lineage>
</organism>
<evidence type="ECO:0000313" key="3">
    <source>
        <dbReference type="EMBL" id="ACV26522.1"/>
    </source>
</evidence>
<dbReference type="InParanoid" id="C7RB80"/>
<feature type="active site" evidence="1">
    <location>
        <position position="82"/>
    </location>
</feature>
<dbReference type="InterPro" id="IPR050816">
    <property type="entry name" value="Flavin-dep_Halogenase_NPB"/>
</dbReference>
<keyword evidence="2" id="KW-0285">Flavoprotein</keyword>
<dbReference type="RefSeq" id="WP_012801036.1">
    <property type="nucleotide sequence ID" value="NC_013166.1"/>
</dbReference>
<keyword evidence="2" id="KW-0274">FAD</keyword>
<keyword evidence="4" id="KW-1185">Reference proteome</keyword>
<dbReference type="Gene3D" id="3.50.50.60">
    <property type="entry name" value="FAD/NAD(P)-binding domain"/>
    <property type="match status" value="1"/>
</dbReference>
<feature type="binding site" evidence="2">
    <location>
        <position position="337"/>
    </location>
    <ligand>
        <name>FAD</name>
        <dbReference type="ChEBI" id="CHEBI:57692"/>
    </ligand>
</feature>
<dbReference type="InterPro" id="IPR006905">
    <property type="entry name" value="Flavin_halogenase"/>
</dbReference>
<evidence type="ECO:0000256" key="1">
    <source>
        <dbReference type="PIRSR" id="PIRSR011396-1"/>
    </source>
</evidence>
<dbReference type="PANTHER" id="PTHR43747:SF4">
    <property type="entry name" value="FLAVIN-DEPENDENT TRYPTOPHAN HALOGENASE"/>
    <property type="match status" value="1"/>
</dbReference>
<gene>
    <name evidence="3" type="ordered locus">Kkor_1103</name>
</gene>
<dbReference type="PIRSF" id="PIRSF011396">
    <property type="entry name" value="Trp_halogenase"/>
    <property type="match status" value="1"/>
</dbReference>
<feature type="binding site" evidence="2">
    <location>
        <position position="82"/>
    </location>
    <ligand>
        <name>7-chloro-L-tryptophan</name>
        <dbReference type="ChEBI" id="CHEBI:58713"/>
    </ligand>
</feature>
<name>C7RB80_KANKD</name>
<sequence length="543" mass="61993">MNKRRRLLIVGGGSSGWIVAAYLNSALKALKAPIDVEITLVESPDIPRISVGEATIPSIRHLLATIGINETDFMVATDATFKQSIRYVNWEKLNSFYHHPFTRVRKQPLDDLAENWLKSDRSIPFMETCSEQPIICEMGLAPVMYSPWDMGTPLSYAYHMNAQKFADYLRDISVSRGVNHVLANVTDIEMKSDKQIKAVNTDNAGRLEADLFIDCTGFRAKLIEEKLGVGFEDCSQWLLCDRAVAMHVPYDKYYPGMVRPYTTATALSNGWVWDIPMQSQRSLGYVHSSAFISKEAAERELRAYQGGSCDELPARFVDFKVGRRHKAWEGNCIAIGLSGGFIEPLESTGLYLSDLGAVALAEYFPYRDEDIEALSFRYNRILSNRFYEILDFINMHYCLTRRADTEFWRTVQKPEHITDRLKTKLEFWERKIPSMSDFDDQFFLNQNTGSLGNLGANFDSRAPVDTAGLWNHESYQCILYGMHFKSKIPSIDISTASQLNVHPYILNRLQQAKNKLPKHADWLQRTLGMRQYRYSSKPAGWVV</sequence>
<dbReference type="STRING" id="523791.Kkor_1103"/>
<dbReference type="Proteomes" id="UP000001231">
    <property type="component" value="Chromosome"/>
</dbReference>
<keyword evidence="2" id="KW-0547">Nucleotide-binding</keyword>
<dbReference type="AlphaFoldDB" id="C7RB80"/>
<dbReference type="GO" id="GO:0000166">
    <property type="term" value="F:nucleotide binding"/>
    <property type="evidence" value="ECO:0007669"/>
    <property type="project" value="UniProtKB-KW"/>
</dbReference>